<keyword evidence="1" id="KW-0732">Signal</keyword>
<name>A0ABW4YQ08_9BACL</name>
<evidence type="ECO:0000313" key="3">
    <source>
        <dbReference type="Proteomes" id="UP001597362"/>
    </source>
</evidence>
<keyword evidence="3" id="KW-1185">Reference proteome</keyword>
<organism evidence="2 3">
    <name type="scientific">Paenibacillus yanchengensis</name>
    <dbReference type="NCBI Taxonomy" id="2035833"/>
    <lineage>
        <taxon>Bacteria</taxon>
        <taxon>Bacillati</taxon>
        <taxon>Bacillota</taxon>
        <taxon>Bacilli</taxon>
        <taxon>Bacillales</taxon>
        <taxon>Paenibacillaceae</taxon>
        <taxon>Paenibacillus</taxon>
    </lineage>
</organism>
<proteinExistence type="predicted"/>
<dbReference type="EMBL" id="JBHUHO010000047">
    <property type="protein sequence ID" value="MFD2117761.1"/>
    <property type="molecule type" value="Genomic_DNA"/>
</dbReference>
<evidence type="ECO:0000256" key="1">
    <source>
        <dbReference type="SAM" id="SignalP"/>
    </source>
</evidence>
<dbReference type="RefSeq" id="WP_377775016.1">
    <property type="nucleotide sequence ID" value="NZ_JBHUHO010000047.1"/>
</dbReference>
<comment type="caution">
    <text evidence="2">The sequence shown here is derived from an EMBL/GenBank/DDBJ whole genome shotgun (WGS) entry which is preliminary data.</text>
</comment>
<protein>
    <submittedName>
        <fullName evidence="2">Uncharacterized protein</fullName>
    </submittedName>
</protein>
<feature type="signal peptide" evidence="1">
    <location>
        <begin position="1"/>
        <end position="27"/>
    </location>
</feature>
<dbReference type="Proteomes" id="UP001597362">
    <property type="component" value="Unassembled WGS sequence"/>
</dbReference>
<sequence>MNKRRFTKFGLLVMLTAVLMFTSSVSATGTVPVASRVVYFSIQSNNLYGLNNAVQYATGITLNINNLSDSENDVIVTLYKKDGTEFNEVGSNENGISSYFVPGSKVTISPISTV</sequence>
<gene>
    <name evidence="2" type="ORF">ACFSJH_18685</name>
</gene>
<feature type="chain" id="PRO_5047030575" evidence="1">
    <location>
        <begin position="28"/>
        <end position="114"/>
    </location>
</feature>
<reference evidence="3" key="1">
    <citation type="journal article" date="2019" name="Int. J. Syst. Evol. Microbiol.">
        <title>The Global Catalogue of Microorganisms (GCM) 10K type strain sequencing project: providing services to taxonomists for standard genome sequencing and annotation.</title>
        <authorList>
            <consortium name="The Broad Institute Genomics Platform"/>
            <consortium name="The Broad Institute Genome Sequencing Center for Infectious Disease"/>
            <person name="Wu L."/>
            <person name="Ma J."/>
        </authorList>
    </citation>
    <scope>NUCLEOTIDE SEQUENCE [LARGE SCALE GENOMIC DNA]</scope>
    <source>
        <strain evidence="3">GH52</strain>
    </source>
</reference>
<accession>A0ABW4YQ08</accession>
<evidence type="ECO:0000313" key="2">
    <source>
        <dbReference type="EMBL" id="MFD2117761.1"/>
    </source>
</evidence>